<evidence type="ECO:0000256" key="1">
    <source>
        <dbReference type="ARBA" id="ARBA00006100"/>
    </source>
</evidence>
<accession>A0A1G7EMN4</accession>
<evidence type="ECO:0000256" key="5">
    <source>
        <dbReference type="ARBA" id="ARBA00022723"/>
    </source>
</evidence>
<dbReference type="SFLD" id="SFLDG01082">
    <property type="entry name" value="B12-binding_domain_containing"/>
    <property type="match status" value="1"/>
</dbReference>
<feature type="compositionally biased region" description="Low complexity" evidence="10">
    <location>
        <begin position="9"/>
        <end position="26"/>
    </location>
</feature>
<dbReference type="EMBL" id="JAWNFU010000002">
    <property type="protein sequence ID" value="MDY5153182.1"/>
    <property type="molecule type" value="Genomic_DNA"/>
</dbReference>
<dbReference type="Gene3D" id="3.20.20.70">
    <property type="entry name" value="Aldolase class I"/>
    <property type="match status" value="1"/>
</dbReference>
<dbReference type="InterPro" id="IPR013785">
    <property type="entry name" value="Aldolase_TIM"/>
</dbReference>
<name>A0A1G7EMN4_9ACTO</name>
<dbReference type="PANTHER" id="PTHR13932">
    <property type="entry name" value="COPROPORPHYRINIGEN III OXIDASE"/>
    <property type="match status" value="1"/>
</dbReference>
<evidence type="ECO:0000256" key="6">
    <source>
        <dbReference type="ARBA" id="ARBA00023004"/>
    </source>
</evidence>
<dbReference type="InterPro" id="IPR058240">
    <property type="entry name" value="rSAM_sf"/>
</dbReference>
<dbReference type="Pfam" id="PF04055">
    <property type="entry name" value="Radical_SAM"/>
    <property type="match status" value="1"/>
</dbReference>
<keyword evidence="9" id="KW-0004">4Fe-4S</keyword>
<dbReference type="SMART" id="SM00729">
    <property type="entry name" value="Elp3"/>
    <property type="match status" value="1"/>
</dbReference>
<dbReference type="RefSeq" id="WP_320753505.1">
    <property type="nucleotide sequence ID" value="NZ_JAWNFU010000002.1"/>
</dbReference>
<reference evidence="13" key="1">
    <citation type="submission" date="2016-10" db="EMBL/GenBank/DDBJ databases">
        <authorList>
            <person name="de Groot N.N."/>
        </authorList>
    </citation>
    <scope>NUCLEOTIDE SEQUENCE [LARGE SCALE GENOMIC DNA]</scope>
    <source>
        <strain evidence="13">DSM 20639</strain>
    </source>
</reference>
<keyword evidence="5 9" id="KW-0479">Metal-binding</keyword>
<dbReference type="InterPro" id="IPR034505">
    <property type="entry name" value="Coproporphyrinogen-III_oxidase"/>
</dbReference>
<reference evidence="12" key="3">
    <citation type="submission" date="2023-10" db="EMBL/GenBank/DDBJ databases">
        <title>Whole Genome based description of the genera Actinobaculum and Actinotignum reveals a complex phylogenetic relationship within the species included in the genus Actinotignum.</title>
        <authorList>
            <person name="Jensen C.S."/>
            <person name="Dargis R."/>
            <person name="Kemp M."/>
            <person name="Christensen J.J."/>
        </authorList>
    </citation>
    <scope>NUCLEOTIDE SEQUENCE</scope>
    <source>
        <strain evidence="12">Actinobaculum_suis_CCUG19206T</strain>
    </source>
</reference>
<keyword evidence="6 9" id="KW-0408">Iron</keyword>
<evidence type="ECO:0000256" key="3">
    <source>
        <dbReference type="ARBA" id="ARBA00022617"/>
    </source>
</evidence>
<dbReference type="Proteomes" id="UP001273799">
    <property type="component" value="Unassembled WGS sequence"/>
</dbReference>
<dbReference type="AlphaFoldDB" id="A0A1G7EMN4"/>
<dbReference type="CDD" id="cd01335">
    <property type="entry name" value="Radical_SAM"/>
    <property type="match status" value="1"/>
</dbReference>
<feature type="region of interest" description="Disordered" evidence="10">
    <location>
        <begin position="1"/>
        <end position="53"/>
    </location>
</feature>
<keyword evidence="7 9" id="KW-0411">Iron-sulfur</keyword>
<dbReference type="SUPFAM" id="SSF102114">
    <property type="entry name" value="Radical SAM enzymes"/>
    <property type="match status" value="1"/>
</dbReference>
<evidence type="ECO:0000256" key="2">
    <source>
        <dbReference type="ARBA" id="ARBA00017228"/>
    </source>
</evidence>
<dbReference type="PANTHER" id="PTHR13932:SF5">
    <property type="entry name" value="RADICAL S-ADENOSYL METHIONINE DOMAIN-CONTAINING PROTEIN 1, MITOCHONDRIAL"/>
    <property type="match status" value="1"/>
</dbReference>
<dbReference type="GO" id="GO:0004109">
    <property type="term" value="F:coproporphyrinogen oxidase activity"/>
    <property type="evidence" value="ECO:0007669"/>
    <property type="project" value="InterPro"/>
</dbReference>
<evidence type="ECO:0000256" key="4">
    <source>
        <dbReference type="ARBA" id="ARBA00022691"/>
    </source>
</evidence>
<keyword evidence="14" id="KW-1185">Reference proteome</keyword>
<dbReference type="SFLD" id="SFLDS00029">
    <property type="entry name" value="Radical_SAM"/>
    <property type="match status" value="1"/>
</dbReference>
<dbReference type="InterPro" id="IPR006638">
    <property type="entry name" value="Elp3/MiaA/NifB-like_rSAM"/>
</dbReference>
<dbReference type="EMBL" id="FNAU01000020">
    <property type="protein sequence ID" value="SDE64973.1"/>
    <property type="molecule type" value="Genomic_DNA"/>
</dbReference>
<keyword evidence="4 9" id="KW-0949">S-adenosyl-L-methionine</keyword>
<evidence type="ECO:0000313" key="14">
    <source>
        <dbReference type="Proteomes" id="UP000182744"/>
    </source>
</evidence>
<comment type="similarity">
    <text evidence="1">Belongs to the anaerobic coproporphyrinogen-III oxidase family. HemW subfamily.</text>
</comment>
<sequence>MPATIPVSATGPGATAQPGQPGLPGARETPGLSGAPEFPGQREFSGPRELPGKLAHPDVSGGFSAYVHIPFCRARCGYCDFNTYTKLNFGHGAALTDFPQTLATEIELSARMLDTGANQAALRSIFFGGGTPTMLEAAQLGGVVEKLRATFGLEPGAEITTEANPETVHAEKLEALRKAGINRFSFGMQSAVPEVLATLDRKHTPGQLERVARWARELGVSFSVDLIYGAPGETMAQWEESVDAAIALEPQHISAYGLIVEPGTKMGQQIKRGLLAAPDPDMQADKYELADSKLSAAGYQWYEISNWAKPGYACRHNLYYWENASWWGYGPGAHSHINGERFWNVKHPLAYAQRLETGALPVQGREILGAREQLEERIMLGIRTRHGIEIPAGSDPNTIDALRADGLLSAAALASGKLVLTRRGRLLADTVTRVLWDEIPDEIPDEAAD</sequence>
<organism evidence="13 14">
    <name type="scientific">Actinobaculum suis</name>
    <dbReference type="NCBI Taxonomy" id="1657"/>
    <lineage>
        <taxon>Bacteria</taxon>
        <taxon>Bacillati</taxon>
        <taxon>Actinomycetota</taxon>
        <taxon>Actinomycetes</taxon>
        <taxon>Actinomycetales</taxon>
        <taxon>Actinomycetaceae</taxon>
        <taxon>Actinobaculum</taxon>
    </lineage>
</organism>
<gene>
    <name evidence="12" type="primary">hemW</name>
    <name evidence="12" type="ORF">R6G71_03835</name>
    <name evidence="13" type="ORF">SAMN05421878_12010</name>
</gene>
<feature type="domain" description="Radical SAM core" evidence="11">
    <location>
        <begin position="57"/>
        <end position="300"/>
    </location>
</feature>
<dbReference type="SFLD" id="SFLDF00562">
    <property type="entry name" value="HemN-like__clustered_with_heat"/>
    <property type="match status" value="1"/>
</dbReference>
<evidence type="ECO:0000313" key="13">
    <source>
        <dbReference type="EMBL" id="SDE64973.1"/>
    </source>
</evidence>
<dbReference type="InterPro" id="IPR007197">
    <property type="entry name" value="rSAM"/>
</dbReference>
<evidence type="ECO:0000256" key="9">
    <source>
        <dbReference type="RuleBase" id="RU364116"/>
    </source>
</evidence>
<reference evidence="14" key="2">
    <citation type="submission" date="2016-10" db="EMBL/GenBank/DDBJ databases">
        <authorList>
            <person name="Varghese N."/>
        </authorList>
    </citation>
    <scope>NUCLEOTIDE SEQUENCE [LARGE SCALE GENOMIC DNA]</scope>
    <source>
        <strain evidence="14">DSM 20639</strain>
    </source>
</reference>
<dbReference type="GO" id="GO:0046872">
    <property type="term" value="F:metal ion binding"/>
    <property type="evidence" value="ECO:0007669"/>
    <property type="project" value="UniProtKB-UniRule"/>
</dbReference>
<dbReference type="PROSITE" id="PS51918">
    <property type="entry name" value="RADICAL_SAM"/>
    <property type="match status" value="1"/>
</dbReference>
<dbReference type="Proteomes" id="UP000182744">
    <property type="component" value="Unassembled WGS sequence"/>
</dbReference>
<keyword evidence="3 9" id="KW-0349">Heme</keyword>
<evidence type="ECO:0000313" key="12">
    <source>
        <dbReference type="EMBL" id="MDY5153182.1"/>
    </source>
</evidence>
<dbReference type="SFLD" id="SFLDG01065">
    <property type="entry name" value="anaerobic_coproporphyrinogen-I"/>
    <property type="match status" value="1"/>
</dbReference>
<keyword evidence="9" id="KW-0963">Cytoplasm</keyword>
<evidence type="ECO:0000256" key="8">
    <source>
        <dbReference type="ARBA" id="ARBA00023186"/>
    </source>
</evidence>
<comment type="subcellular location">
    <subcellularLocation>
        <location evidence="9">Cytoplasm</location>
    </subcellularLocation>
</comment>
<proteinExistence type="inferred from homology"/>
<dbReference type="NCBIfam" id="TIGR00539">
    <property type="entry name" value="hemN_rel"/>
    <property type="match status" value="1"/>
</dbReference>
<dbReference type="GO" id="GO:0006779">
    <property type="term" value="P:porphyrin-containing compound biosynthetic process"/>
    <property type="evidence" value="ECO:0007669"/>
    <property type="project" value="InterPro"/>
</dbReference>
<comment type="function">
    <text evidence="9">Probably acts as a heme chaperone, transferring heme to an unknown acceptor. Binds one molecule of heme per monomer, possibly covalently. Binds 1 [4Fe-4S] cluster. The cluster is coordinated with 3 cysteines and an exchangeable S-adenosyl-L-methionine.</text>
</comment>
<keyword evidence="8 9" id="KW-0143">Chaperone</keyword>
<evidence type="ECO:0000256" key="7">
    <source>
        <dbReference type="ARBA" id="ARBA00023014"/>
    </source>
</evidence>
<evidence type="ECO:0000259" key="11">
    <source>
        <dbReference type="PROSITE" id="PS51918"/>
    </source>
</evidence>
<dbReference type="InterPro" id="IPR004559">
    <property type="entry name" value="HemW-like"/>
</dbReference>
<dbReference type="GO" id="GO:0005737">
    <property type="term" value="C:cytoplasm"/>
    <property type="evidence" value="ECO:0007669"/>
    <property type="project" value="UniProtKB-SubCell"/>
</dbReference>
<protein>
    <recommendedName>
        <fullName evidence="2 9">Heme chaperone HemW</fullName>
    </recommendedName>
</protein>
<dbReference type="GO" id="GO:0051539">
    <property type="term" value="F:4 iron, 4 sulfur cluster binding"/>
    <property type="evidence" value="ECO:0007669"/>
    <property type="project" value="UniProtKB-UniRule"/>
</dbReference>
<evidence type="ECO:0000256" key="10">
    <source>
        <dbReference type="SAM" id="MobiDB-lite"/>
    </source>
</evidence>